<dbReference type="PANTHER" id="PTHR45348:SF5">
    <property type="entry name" value="OXIDOREDUCTASE, PUTATIVE (AFU_ORTHOLOGUE AFUA_8G01420)-RELATED"/>
    <property type="match status" value="1"/>
</dbReference>
<dbReference type="PANTHER" id="PTHR45348">
    <property type="entry name" value="HYPOTHETICAL OXIDOREDUCTASE (EUROFUNG)"/>
    <property type="match status" value="1"/>
</dbReference>
<dbReference type="OrthoDB" id="3233595at2759"/>
<dbReference type="GO" id="GO:0016651">
    <property type="term" value="F:oxidoreductase activity, acting on NAD(P)H"/>
    <property type="evidence" value="ECO:0007669"/>
    <property type="project" value="InterPro"/>
</dbReference>
<dbReference type="InterPro" id="IPR047122">
    <property type="entry name" value="Trans-enoyl_RdTase-like"/>
</dbReference>
<evidence type="ECO:0000313" key="2">
    <source>
        <dbReference type="EMBL" id="KAJ5151627.1"/>
    </source>
</evidence>
<evidence type="ECO:0008006" key="4">
    <source>
        <dbReference type="Google" id="ProtNLM"/>
    </source>
</evidence>
<dbReference type="InterPro" id="IPR036291">
    <property type="entry name" value="NAD(P)-bd_dom_sf"/>
</dbReference>
<proteinExistence type="predicted"/>
<gene>
    <name evidence="2" type="ORF">N7492_009922</name>
</gene>
<dbReference type="EMBL" id="JAPQKO010000008">
    <property type="protein sequence ID" value="KAJ5151627.1"/>
    <property type="molecule type" value="Genomic_DNA"/>
</dbReference>
<organism evidence="2 3">
    <name type="scientific">Penicillium capsulatum</name>
    <dbReference type="NCBI Taxonomy" id="69766"/>
    <lineage>
        <taxon>Eukaryota</taxon>
        <taxon>Fungi</taxon>
        <taxon>Dikarya</taxon>
        <taxon>Ascomycota</taxon>
        <taxon>Pezizomycotina</taxon>
        <taxon>Eurotiomycetes</taxon>
        <taxon>Eurotiomycetidae</taxon>
        <taxon>Eurotiales</taxon>
        <taxon>Aspergillaceae</taxon>
        <taxon>Penicillium</taxon>
    </lineage>
</organism>
<evidence type="ECO:0000313" key="3">
    <source>
        <dbReference type="Proteomes" id="UP001146351"/>
    </source>
</evidence>
<protein>
    <recommendedName>
        <fullName evidence="4">Alcohol dehydrogenase-like C-terminal domain-containing protein</fullName>
    </recommendedName>
</protein>
<keyword evidence="3" id="KW-1185">Reference proteome</keyword>
<dbReference type="Gene3D" id="3.40.50.720">
    <property type="entry name" value="NAD(P)-binding Rossmann-like Domain"/>
    <property type="match status" value="1"/>
</dbReference>
<dbReference type="AlphaFoldDB" id="A0A9W9LES8"/>
<reference evidence="2" key="2">
    <citation type="journal article" date="2023" name="IMA Fungus">
        <title>Comparative genomic study of the Penicillium genus elucidates a diverse pangenome and 15 lateral gene transfer events.</title>
        <authorList>
            <person name="Petersen C."/>
            <person name="Sorensen T."/>
            <person name="Nielsen M.R."/>
            <person name="Sondergaard T.E."/>
            <person name="Sorensen J.L."/>
            <person name="Fitzpatrick D.A."/>
            <person name="Frisvad J.C."/>
            <person name="Nielsen K.L."/>
        </authorList>
    </citation>
    <scope>NUCLEOTIDE SEQUENCE</scope>
    <source>
        <strain evidence="2">IBT 21917</strain>
    </source>
</reference>
<dbReference type="Proteomes" id="UP001146351">
    <property type="component" value="Unassembled WGS sequence"/>
</dbReference>
<accession>A0A9W9LES8</accession>
<comment type="caution">
    <text evidence="2">The sequence shown here is derived from an EMBL/GenBank/DDBJ whole genome shotgun (WGS) entry which is preliminary data.</text>
</comment>
<dbReference type="SUPFAM" id="SSF51735">
    <property type="entry name" value="NAD(P)-binding Rossmann-fold domains"/>
    <property type="match status" value="1"/>
</dbReference>
<name>A0A9W9LES8_9EURO</name>
<evidence type="ECO:0000256" key="1">
    <source>
        <dbReference type="ARBA" id="ARBA00023002"/>
    </source>
</evidence>
<reference evidence="2" key="1">
    <citation type="submission" date="2022-11" db="EMBL/GenBank/DDBJ databases">
        <authorList>
            <person name="Petersen C."/>
        </authorList>
    </citation>
    <scope>NUCLEOTIDE SEQUENCE</scope>
    <source>
        <strain evidence="2">IBT 21917</strain>
    </source>
</reference>
<keyword evidence="1" id="KW-0560">Oxidoreductase</keyword>
<sequence length="226" mass="24084">MTAAIGLYQRLSLPLPWNPATEKTPLVIYGGATAVGAFAIKFAKLSNIHPLIVVAGRGTQFVETLIEREKGDTIIDYREGDEAVQKKIRESAGGSPIHYAFDAVSEKGSWQNISTGLTKPGKITVVLPAIGDKLPDGISIERTFVGAAHSDPAEGKTVHDREFATAFFAFIGRGLAQGWYSGHPYEVRPGGLGGLEGALQDLYRGKASAVKYVVRIGETEGVQSSA</sequence>